<reference evidence="1" key="1">
    <citation type="submission" date="2023-03" db="EMBL/GenBank/DDBJ databases">
        <authorList>
            <person name="Shen W."/>
            <person name="Cai J."/>
        </authorList>
    </citation>
    <scope>NUCLEOTIDE SEQUENCE</scope>
    <source>
        <strain evidence="1">B226-2</strain>
    </source>
</reference>
<sequence>MSQLLTEEQVCKWLEEDPQMMSLLRIIQSWHLPDCWLVAGTLRTFLWNRLSQKENQARDVDVIFFDPTLSYSDSEAWGASLASQYPQINWEIKNQAWMHQHNFADEKPYTSSLEAVSKYPETCTALACRLQGKKVEFVALWGLQDLADFRVRPTPQFAQSERYLQVYRQRVAKKNWATLWPALKIEG</sequence>
<dbReference type="RefSeq" id="WP_311835440.1">
    <property type="nucleotide sequence ID" value="NZ_JARQBJ010000003.1"/>
</dbReference>
<dbReference type="Proteomes" id="UP001256711">
    <property type="component" value="Unassembled WGS sequence"/>
</dbReference>
<comment type="caution">
    <text evidence="1">The sequence shown here is derived from an EMBL/GenBank/DDBJ whole genome shotgun (WGS) entry which is preliminary data.</text>
</comment>
<evidence type="ECO:0000313" key="1">
    <source>
        <dbReference type="EMBL" id="MDT2810378.1"/>
    </source>
</evidence>
<name>A0AAW8TVS5_9ENTE</name>
<dbReference type="AlphaFoldDB" id="A0AAW8TVS5"/>
<proteinExistence type="predicted"/>
<dbReference type="Pfam" id="PF06042">
    <property type="entry name" value="NTP_transf_6"/>
    <property type="match status" value="1"/>
</dbReference>
<protein>
    <submittedName>
        <fullName evidence="1">Nucleotidyltransferase family protein</fullName>
    </submittedName>
</protein>
<dbReference type="PANTHER" id="PTHR39166:SF1">
    <property type="entry name" value="BLL1166 PROTEIN"/>
    <property type="match status" value="1"/>
</dbReference>
<dbReference type="EMBL" id="JARQBJ010000003">
    <property type="protein sequence ID" value="MDT2810378.1"/>
    <property type="molecule type" value="Genomic_DNA"/>
</dbReference>
<evidence type="ECO:0000313" key="2">
    <source>
        <dbReference type="Proteomes" id="UP001256711"/>
    </source>
</evidence>
<gene>
    <name evidence="1" type="ORF">P7H43_07770</name>
</gene>
<accession>A0AAW8TVS5</accession>
<dbReference type="InterPro" id="IPR009267">
    <property type="entry name" value="NTP_transf_6"/>
</dbReference>
<dbReference type="PANTHER" id="PTHR39166">
    <property type="entry name" value="BLL1166 PROTEIN"/>
    <property type="match status" value="1"/>
</dbReference>
<organism evidence="1 2">
    <name type="scientific">Enterococcus asini</name>
    <dbReference type="NCBI Taxonomy" id="57732"/>
    <lineage>
        <taxon>Bacteria</taxon>
        <taxon>Bacillati</taxon>
        <taxon>Bacillota</taxon>
        <taxon>Bacilli</taxon>
        <taxon>Lactobacillales</taxon>
        <taxon>Enterococcaceae</taxon>
        <taxon>Enterococcus</taxon>
    </lineage>
</organism>